<gene>
    <name evidence="2" type="ORF">E1181_28960</name>
</gene>
<keyword evidence="3" id="KW-1185">Reference proteome</keyword>
<dbReference type="OrthoDB" id="3699659at2"/>
<accession>A0A4R4V4P1</accession>
<feature type="compositionally biased region" description="Basic and acidic residues" evidence="1">
    <location>
        <begin position="75"/>
        <end position="95"/>
    </location>
</feature>
<evidence type="ECO:0008006" key="4">
    <source>
        <dbReference type="Google" id="ProtNLM"/>
    </source>
</evidence>
<protein>
    <recommendedName>
        <fullName evidence="4">ESX-1 secretion-associated protein</fullName>
    </recommendedName>
</protein>
<feature type="region of interest" description="Disordered" evidence="1">
    <location>
        <begin position="72"/>
        <end position="95"/>
    </location>
</feature>
<name>A0A4R4V4P1_9PSEU</name>
<evidence type="ECO:0000313" key="3">
    <source>
        <dbReference type="Proteomes" id="UP000295674"/>
    </source>
</evidence>
<evidence type="ECO:0000313" key="2">
    <source>
        <dbReference type="EMBL" id="TDC99751.1"/>
    </source>
</evidence>
<evidence type="ECO:0000256" key="1">
    <source>
        <dbReference type="SAM" id="MobiDB-lite"/>
    </source>
</evidence>
<reference evidence="2 3" key="1">
    <citation type="submission" date="2019-03" db="EMBL/GenBank/DDBJ databases">
        <title>Draft genome sequences of novel Actinobacteria.</title>
        <authorList>
            <person name="Sahin N."/>
            <person name="Ay H."/>
            <person name="Saygin H."/>
        </authorList>
    </citation>
    <scope>NUCLEOTIDE SEQUENCE [LARGE SCALE GENOMIC DNA]</scope>
    <source>
        <strain evidence="2 3">16K309</strain>
    </source>
</reference>
<sequence length="95" mass="9421">MSGFYVDHTVLASISSTFSDASSALDGVGKSIPGTPDAGVGTPAVAAVVAHLVENASSLVLGLAGAGDDVSEANRTYKDNDASATDELRKAVGEP</sequence>
<dbReference type="RefSeq" id="WP_132679590.1">
    <property type="nucleotide sequence ID" value="NZ_SMKS01000091.1"/>
</dbReference>
<dbReference type="Proteomes" id="UP000295674">
    <property type="component" value="Unassembled WGS sequence"/>
</dbReference>
<comment type="caution">
    <text evidence="2">The sequence shown here is derived from an EMBL/GenBank/DDBJ whole genome shotgun (WGS) entry which is preliminary data.</text>
</comment>
<organism evidence="2 3">
    <name type="scientific">Saccharopolyspora terrae</name>
    <dbReference type="NCBI Taxonomy" id="2530384"/>
    <lineage>
        <taxon>Bacteria</taxon>
        <taxon>Bacillati</taxon>
        <taxon>Actinomycetota</taxon>
        <taxon>Actinomycetes</taxon>
        <taxon>Pseudonocardiales</taxon>
        <taxon>Pseudonocardiaceae</taxon>
        <taxon>Saccharopolyspora</taxon>
    </lineage>
</organism>
<dbReference type="EMBL" id="SMKS01000091">
    <property type="protein sequence ID" value="TDC99751.1"/>
    <property type="molecule type" value="Genomic_DNA"/>
</dbReference>
<dbReference type="AlphaFoldDB" id="A0A4R4V4P1"/>
<proteinExistence type="predicted"/>